<sequence length="424" mass="47559">MGTLYDSAKKIYEIEQETLFLENYGVDTLRLYAPVDGVELQCSPLVWDANDILEDLQEAIQENTLTLKAGSKVFADEEDKYFIKDLDVSEDVRFLNSKNWPYTFEVTPTEGNLLISRPVGNQQGLGILGFCYVPYHFVYDVKYPVLVQVFSEDEIFQFPLAVIIQGNNPREALETNAIGAEVVELCNQKNTKVQVNVYDTNFNSVDADISYECFGTSCNIGETSLGSLKENFPQCVNGNILARAEGFKDSKYQFSTVEPGSVDIILDKVYELNVDLKLDGRNYNKNAIISFISEDGSKTIVYPGQRTVELSEGDYEIQTHVYRNSSITLPSSTTEQCIDIPQSGLGGFFGFTKEKCFNVDFPSQIISNSLSGGGKQNYFILESQLINSNTIEINADSFPVPDSIEQLQTNYILFDEKNLIISLR</sequence>
<comment type="caution">
    <text evidence="1">The sequence shown here is derived from an EMBL/GenBank/DDBJ whole genome shotgun (WGS) entry which is preliminary data.</text>
</comment>
<name>A0A0F9EYV7_9ZZZZ</name>
<gene>
    <name evidence="1" type="ORF">LCGC14_2095380</name>
</gene>
<organism evidence="1">
    <name type="scientific">marine sediment metagenome</name>
    <dbReference type="NCBI Taxonomy" id="412755"/>
    <lineage>
        <taxon>unclassified sequences</taxon>
        <taxon>metagenomes</taxon>
        <taxon>ecological metagenomes</taxon>
    </lineage>
</organism>
<dbReference type="AlphaFoldDB" id="A0A0F9EYV7"/>
<protein>
    <submittedName>
        <fullName evidence="1">Uncharacterized protein</fullName>
    </submittedName>
</protein>
<reference evidence="1" key="1">
    <citation type="journal article" date="2015" name="Nature">
        <title>Complex archaea that bridge the gap between prokaryotes and eukaryotes.</title>
        <authorList>
            <person name="Spang A."/>
            <person name="Saw J.H."/>
            <person name="Jorgensen S.L."/>
            <person name="Zaremba-Niedzwiedzka K."/>
            <person name="Martijn J."/>
            <person name="Lind A.E."/>
            <person name="van Eijk R."/>
            <person name="Schleper C."/>
            <person name="Guy L."/>
            <person name="Ettema T.J."/>
        </authorList>
    </citation>
    <scope>NUCLEOTIDE SEQUENCE</scope>
</reference>
<dbReference type="EMBL" id="LAZR01025608">
    <property type="protein sequence ID" value="KKL71391.1"/>
    <property type="molecule type" value="Genomic_DNA"/>
</dbReference>
<accession>A0A0F9EYV7</accession>
<proteinExistence type="predicted"/>
<evidence type="ECO:0000313" key="1">
    <source>
        <dbReference type="EMBL" id="KKL71391.1"/>
    </source>
</evidence>